<dbReference type="STRING" id="589865.DaAHT2_0847"/>
<dbReference type="InterPro" id="IPR017900">
    <property type="entry name" value="4Fe4S_Fe_S_CS"/>
</dbReference>
<dbReference type="eggNOG" id="COG0348">
    <property type="taxonomic scope" value="Bacteria"/>
</dbReference>
<feature type="transmembrane region" description="Helical" evidence="7">
    <location>
        <begin position="77"/>
        <end position="98"/>
    </location>
</feature>
<keyword evidence="10" id="KW-1185">Reference proteome</keyword>
<feature type="domain" description="4Fe-4S ferredoxin-type" evidence="8">
    <location>
        <begin position="278"/>
        <end position="308"/>
    </location>
</feature>
<feature type="domain" description="4Fe-4S ferredoxin-type" evidence="8">
    <location>
        <begin position="247"/>
        <end position="276"/>
    </location>
</feature>
<evidence type="ECO:0000256" key="7">
    <source>
        <dbReference type="SAM" id="Phobius"/>
    </source>
</evidence>
<dbReference type="PANTHER" id="PTHR30176">
    <property type="entry name" value="FERREDOXIN-TYPE PROTEIN NAPH"/>
    <property type="match status" value="1"/>
</dbReference>
<keyword evidence="6" id="KW-0411">Iron-sulfur</keyword>
<dbReference type="PROSITE" id="PS00198">
    <property type="entry name" value="4FE4S_FER_1"/>
    <property type="match status" value="1"/>
</dbReference>
<sequence length="331" mass="37033">MNSLKNLQRAVNRGNLSRFRFHVQLFSFALLIYGGYLAINVGNHLPTFACLYSDLHGGACYLLGFQHQMVTPWPEWFGGRGMAILIGLATFVAFFVFFNKAWCGFVCPLGTIQDWLSALRRKLKIRPATYSEPVFQRLGKIKYILLALLILIPMAIGNSFFGLPKLSHDWGVPFCMICPGRTILPLFAGDFSQLAIDFSSVAKLTLTALGMAITGLFIIGSLVKPRFFCLFCPMSAFHYIFSRLGLLRLTKNGAKCTRCGNCYRACDVGIRAIADDLESYNIVQDDCMMCGKCIEVCPEDDCLQARFLTLPVYSSTAEGFFKRMDRKNNGT</sequence>
<dbReference type="PANTHER" id="PTHR30176:SF3">
    <property type="entry name" value="FERREDOXIN-TYPE PROTEIN NAPH"/>
    <property type="match status" value="1"/>
</dbReference>
<dbReference type="SUPFAM" id="SSF54862">
    <property type="entry name" value="4Fe-4S ferredoxins"/>
    <property type="match status" value="1"/>
</dbReference>
<name>D6Z1X6_DESAT</name>
<feature type="transmembrane region" description="Helical" evidence="7">
    <location>
        <begin position="143"/>
        <end position="164"/>
    </location>
</feature>
<evidence type="ECO:0000256" key="1">
    <source>
        <dbReference type="ARBA" id="ARBA00022448"/>
    </source>
</evidence>
<organism evidence="9 10">
    <name type="scientific">Desulfurivibrio alkaliphilus (strain DSM 19089 / UNIQEM U267 / AHT2)</name>
    <dbReference type="NCBI Taxonomy" id="589865"/>
    <lineage>
        <taxon>Bacteria</taxon>
        <taxon>Pseudomonadati</taxon>
        <taxon>Thermodesulfobacteriota</taxon>
        <taxon>Desulfobulbia</taxon>
        <taxon>Desulfobulbales</taxon>
        <taxon>Desulfobulbaceae</taxon>
        <taxon>Desulfurivibrio</taxon>
    </lineage>
</organism>
<dbReference type="EMBL" id="CP001940">
    <property type="protein sequence ID" value="ADH85551.1"/>
    <property type="molecule type" value="Genomic_DNA"/>
</dbReference>
<dbReference type="RefSeq" id="WP_013163081.1">
    <property type="nucleotide sequence ID" value="NC_014216.1"/>
</dbReference>
<dbReference type="GO" id="GO:0046872">
    <property type="term" value="F:metal ion binding"/>
    <property type="evidence" value="ECO:0007669"/>
    <property type="project" value="UniProtKB-KW"/>
</dbReference>
<keyword evidence="5" id="KW-0408">Iron</keyword>
<dbReference type="AlphaFoldDB" id="D6Z1X6"/>
<evidence type="ECO:0000259" key="8">
    <source>
        <dbReference type="PROSITE" id="PS51379"/>
    </source>
</evidence>
<dbReference type="PROSITE" id="PS51379">
    <property type="entry name" value="4FE4S_FER_2"/>
    <property type="match status" value="2"/>
</dbReference>
<protein>
    <submittedName>
        <fullName evidence="9">4Fe-4S ferredoxin iron-sulfur binding domain protein</fullName>
    </submittedName>
</protein>
<dbReference type="Proteomes" id="UP000001508">
    <property type="component" value="Chromosome"/>
</dbReference>
<dbReference type="KEGG" id="dak:DaAHT2_0847"/>
<evidence type="ECO:0000256" key="6">
    <source>
        <dbReference type="ARBA" id="ARBA00023014"/>
    </source>
</evidence>
<dbReference type="Pfam" id="PF13237">
    <property type="entry name" value="Fer4_10"/>
    <property type="match status" value="1"/>
</dbReference>
<keyword evidence="1" id="KW-0813">Transport</keyword>
<dbReference type="GO" id="GO:0051539">
    <property type="term" value="F:4 iron, 4 sulfur cluster binding"/>
    <property type="evidence" value="ECO:0007669"/>
    <property type="project" value="UniProtKB-KW"/>
</dbReference>
<dbReference type="Gene3D" id="3.30.70.20">
    <property type="match status" value="1"/>
</dbReference>
<evidence type="ECO:0000256" key="4">
    <source>
        <dbReference type="ARBA" id="ARBA00022982"/>
    </source>
</evidence>
<dbReference type="HOGENOM" id="CLU_846643_0_0_7"/>
<dbReference type="InParanoid" id="D6Z1X6"/>
<proteinExistence type="predicted"/>
<evidence type="ECO:0000256" key="3">
    <source>
        <dbReference type="ARBA" id="ARBA00022723"/>
    </source>
</evidence>
<evidence type="ECO:0000313" key="10">
    <source>
        <dbReference type="Proteomes" id="UP000001508"/>
    </source>
</evidence>
<keyword evidence="3" id="KW-0479">Metal-binding</keyword>
<evidence type="ECO:0000256" key="5">
    <source>
        <dbReference type="ARBA" id="ARBA00023004"/>
    </source>
</evidence>
<feature type="transmembrane region" description="Helical" evidence="7">
    <location>
        <begin position="201"/>
        <end position="219"/>
    </location>
</feature>
<dbReference type="InterPro" id="IPR051684">
    <property type="entry name" value="Electron_Trans/Redox"/>
</dbReference>
<keyword evidence="4" id="KW-0249">Electron transport</keyword>
<keyword evidence="2" id="KW-0004">4Fe-4S</keyword>
<evidence type="ECO:0000313" key="9">
    <source>
        <dbReference type="EMBL" id="ADH85551.1"/>
    </source>
</evidence>
<feature type="transmembrane region" description="Helical" evidence="7">
    <location>
        <begin position="21"/>
        <end position="39"/>
    </location>
</feature>
<evidence type="ECO:0000256" key="2">
    <source>
        <dbReference type="ARBA" id="ARBA00022485"/>
    </source>
</evidence>
<dbReference type="OrthoDB" id="9784262at2"/>
<keyword evidence="7" id="KW-1133">Transmembrane helix</keyword>
<gene>
    <name evidence="9" type="ordered locus">DaAHT2_0847</name>
</gene>
<reference evidence="10" key="1">
    <citation type="submission" date="2010-02" db="EMBL/GenBank/DDBJ databases">
        <title>Complete sequence of Desulfurivibrio alkaliphilus AHT2.</title>
        <authorList>
            <consortium name="US DOE Joint Genome Institute"/>
            <person name="Pitluck S."/>
            <person name="Chertkov O."/>
            <person name="Detter J.C."/>
            <person name="Han C."/>
            <person name="Tapia R."/>
            <person name="Larimer F."/>
            <person name="Land M."/>
            <person name="Hauser L."/>
            <person name="Kyrpides N."/>
            <person name="Mikhailova N."/>
            <person name="Sorokin D.Y."/>
            <person name="Muyzer G."/>
            <person name="Woyke T."/>
        </authorList>
    </citation>
    <scope>NUCLEOTIDE SEQUENCE [LARGE SCALE GENOMIC DNA]</scope>
    <source>
        <strain evidence="10">DSM 19089 / UNIQEM U267 / AHT2</strain>
    </source>
</reference>
<accession>D6Z1X6</accession>
<keyword evidence="7" id="KW-0812">Transmembrane</keyword>
<dbReference type="InterPro" id="IPR017896">
    <property type="entry name" value="4Fe4S_Fe-S-bd"/>
</dbReference>
<dbReference type="GO" id="GO:0005886">
    <property type="term" value="C:plasma membrane"/>
    <property type="evidence" value="ECO:0007669"/>
    <property type="project" value="TreeGrafter"/>
</dbReference>
<keyword evidence="7" id="KW-0472">Membrane</keyword>
<dbReference type="Pfam" id="PF12801">
    <property type="entry name" value="Fer4_5"/>
    <property type="match status" value="2"/>
</dbReference>